<dbReference type="PANTHER" id="PTHR30614">
    <property type="entry name" value="MEMBRANE COMPONENT OF AMINO ACID ABC TRANSPORTER"/>
    <property type="match status" value="1"/>
</dbReference>
<dbReference type="NCBIfam" id="TIGR01726">
    <property type="entry name" value="HEQRo_perm_3TM"/>
    <property type="match status" value="1"/>
</dbReference>
<comment type="similarity">
    <text evidence="3">Belongs to the binding-protein-dependent transport system permease family. HisMQ subfamily.</text>
</comment>
<dbReference type="Proteomes" id="UP000028643">
    <property type="component" value="Unassembled WGS sequence"/>
</dbReference>
<dbReference type="AlphaFoldDB" id="A0A085V7Y8"/>
<dbReference type="PROSITE" id="PS50928">
    <property type="entry name" value="ABC_TM1"/>
    <property type="match status" value="1"/>
</dbReference>
<proteinExistence type="inferred from homology"/>
<feature type="domain" description="ABC transmembrane type-1" evidence="11">
    <location>
        <begin position="15"/>
        <end position="206"/>
    </location>
</feature>
<dbReference type="GO" id="GO:0043190">
    <property type="term" value="C:ATP-binding cassette (ABC) transporter complex"/>
    <property type="evidence" value="ECO:0007669"/>
    <property type="project" value="InterPro"/>
</dbReference>
<protein>
    <submittedName>
        <fullName evidence="12">Amino acid ABC transporter permease</fullName>
    </submittedName>
</protein>
<dbReference type="InterPro" id="IPR010065">
    <property type="entry name" value="AA_ABC_transptr_permease_3TM"/>
</dbReference>
<reference evidence="12 13" key="1">
    <citation type="submission" date="2014-07" db="EMBL/GenBank/DDBJ databases">
        <title>Draft Genome Sequences of Environmental Pseudomonas syringae strains.</title>
        <authorList>
            <person name="Baltrus D.A."/>
            <person name="Berge O."/>
            <person name="Morris C."/>
        </authorList>
    </citation>
    <scope>NUCLEOTIDE SEQUENCE [LARGE SCALE GENOMIC DNA]</scope>
    <source>
        <strain evidence="12 13">CEB003</strain>
    </source>
</reference>
<evidence type="ECO:0000256" key="7">
    <source>
        <dbReference type="ARBA" id="ARBA00022970"/>
    </source>
</evidence>
<comment type="subcellular location">
    <subcellularLocation>
        <location evidence="2">Cell inner membrane</location>
        <topology evidence="2">Multi-pass membrane protein</topology>
    </subcellularLocation>
    <subcellularLocation>
        <location evidence="10">Cell membrane</location>
        <topology evidence="10">Multi-pass membrane protein</topology>
    </subcellularLocation>
</comment>
<evidence type="ECO:0000256" key="4">
    <source>
        <dbReference type="ARBA" id="ARBA00022448"/>
    </source>
</evidence>
<evidence type="ECO:0000256" key="6">
    <source>
        <dbReference type="ARBA" id="ARBA00022692"/>
    </source>
</evidence>
<keyword evidence="5" id="KW-1003">Cell membrane</keyword>
<keyword evidence="8 10" id="KW-1133">Transmembrane helix</keyword>
<dbReference type="InterPro" id="IPR035906">
    <property type="entry name" value="MetI-like_sf"/>
</dbReference>
<dbReference type="Gene3D" id="1.10.3720.10">
    <property type="entry name" value="MetI-like"/>
    <property type="match status" value="1"/>
</dbReference>
<dbReference type="GO" id="GO:0006865">
    <property type="term" value="P:amino acid transport"/>
    <property type="evidence" value="ECO:0007669"/>
    <property type="project" value="UniProtKB-KW"/>
</dbReference>
<gene>
    <name evidence="12" type="ORF">IV02_12265</name>
</gene>
<dbReference type="Pfam" id="PF00528">
    <property type="entry name" value="BPD_transp_1"/>
    <property type="match status" value="1"/>
</dbReference>
<evidence type="ECO:0000256" key="5">
    <source>
        <dbReference type="ARBA" id="ARBA00022475"/>
    </source>
</evidence>
<dbReference type="SUPFAM" id="SSF161098">
    <property type="entry name" value="MetI-like"/>
    <property type="match status" value="1"/>
</dbReference>
<keyword evidence="4 10" id="KW-0813">Transport</keyword>
<evidence type="ECO:0000313" key="13">
    <source>
        <dbReference type="Proteomes" id="UP000028643"/>
    </source>
</evidence>
<comment type="function">
    <text evidence="1">Part of the binding-protein-dependent transport system for glutamine; probably responsible for the translocation of the substrate across the membrane.</text>
</comment>
<keyword evidence="9 10" id="KW-0472">Membrane</keyword>
<evidence type="ECO:0000256" key="10">
    <source>
        <dbReference type="RuleBase" id="RU363032"/>
    </source>
</evidence>
<evidence type="ECO:0000256" key="1">
    <source>
        <dbReference type="ARBA" id="ARBA00003159"/>
    </source>
</evidence>
<keyword evidence="7" id="KW-0029">Amino-acid transport</keyword>
<evidence type="ECO:0000256" key="8">
    <source>
        <dbReference type="ARBA" id="ARBA00022989"/>
    </source>
</evidence>
<feature type="transmembrane region" description="Helical" evidence="10">
    <location>
        <begin position="57"/>
        <end position="78"/>
    </location>
</feature>
<name>A0A085V7Y8_PSESX</name>
<dbReference type="InterPro" id="IPR043429">
    <property type="entry name" value="ArtM/GltK/GlnP/TcyL/YhdX-like"/>
</dbReference>
<comment type="caution">
    <text evidence="12">The sequence shown here is derived from an EMBL/GenBank/DDBJ whole genome shotgun (WGS) entry which is preliminary data.</text>
</comment>
<evidence type="ECO:0000256" key="3">
    <source>
        <dbReference type="ARBA" id="ARBA00010072"/>
    </source>
</evidence>
<organism evidence="12 13">
    <name type="scientific">Pseudomonas syringae</name>
    <dbReference type="NCBI Taxonomy" id="317"/>
    <lineage>
        <taxon>Bacteria</taxon>
        <taxon>Pseudomonadati</taxon>
        <taxon>Pseudomonadota</taxon>
        <taxon>Gammaproteobacteria</taxon>
        <taxon>Pseudomonadales</taxon>
        <taxon>Pseudomonadaceae</taxon>
        <taxon>Pseudomonas</taxon>
    </lineage>
</organism>
<dbReference type="EMBL" id="JPQT01000103">
    <property type="protein sequence ID" value="KFE51551.1"/>
    <property type="molecule type" value="Genomic_DNA"/>
</dbReference>
<dbReference type="InterPro" id="IPR000515">
    <property type="entry name" value="MetI-like"/>
</dbReference>
<dbReference type="PATRIC" id="fig|317.174.peg.2520"/>
<accession>A0A085V7Y8</accession>
<evidence type="ECO:0000256" key="2">
    <source>
        <dbReference type="ARBA" id="ARBA00004429"/>
    </source>
</evidence>
<sequence>MNLLINNAGFFLQGLLTTLALAGVTLAGSTLIGVLIGAMASSRFAPLRWLMRAYIELLRGIPLIVNIFFVFFGAPLLGLDFSPFTAVTLGLSLWGGANAAELVRGALNAVPLHQVNSARALGLKGWEVLLFISGPQAFKHVLPAYVGLLTLLLQSTTLGAIVGVGEFFRVGQLVVERTSMMDGYNPAPAVYALILLVYFLLCSVLTALGRRLERKLKHERVALAKAPANTPALTPN</sequence>
<feature type="transmembrane region" description="Helical" evidence="10">
    <location>
        <begin position="12"/>
        <end position="36"/>
    </location>
</feature>
<evidence type="ECO:0000313" key="12">
    <source>
        <dbReference type="EMBL" id="KFE51551.1"/>
    </source>
</evidence>
<dbReference type="CDD" id="cd06261">
    <property type="entry name" value="TM_PBP2"/>
    <property type="match status" value="1"/>
</dbReference>
<evidence type="ECO:0000256" key="9">
    <source>
        <dbReference type="ARBA" id="ARBA00023136"/>
    </source>
</evidence>
<dbReference type="PANTHER" id="PTHR30614:SF20">
    <property type="entry name" value="GLUTAMINE TRANSPORT SYSTEM PERMEASE PROTEIN GLNP"/>
    <property type="match status" value="1"/>
</dbReference>
<feature type="transmembrane region" description="Helical" evidence="10">
    <location>
        <begin position="188"/>
        <end position="208"/>
    </location>
</feature>
<keyword evidence="6 10" id="KW-0812">Transmembrane</keyword>
<dbReference type="GO" id="GO:0022857">
    <property type="term" value="F:transmembrane transporter activity"/>
    <property type="evidence" value="ECO:0007669"/>
    <property type="project" value="InterPro"/>
</dbReference>
<evidence type="ECO:0000259" key="11">
    <source>
        <dbReference type="PROSITE" id="PS50928"/>
    </source>
</evidence>
<dbReference type="RefSeq" id="WP_020291159.1">
    <property type="nucleotide sequence ID" value="NZ_JPQT01000103.1"/>
</dbReference>